<dbReference type="InterPro" id="IPR002059">
    <property type="entry name" value="CSP_DNA-bd"/>
</dbReference>
<dbReference type="PROSITE" id="PS00352">
    <property type="entry name" value="CSD_1"/>
    <property type="match status" value="1"/>
</dbReference>
<feature type="domain" description="CSD" evidence="4">
    <location>
        <begin position="5"/>
        <end position="69"/>
    </location>
</feature>
<dbReference type="Gene3D" id="2.40.50.140">
    <property type="entry name" value="Nucleic acid-binding proteins"/>
    <property type="match status" value="1"/>
</dbReference>
<evidence type="ECO:0000313" key="5">
    <source>
        <dbReference type="EMBL" id="GAG30577.1"/>
    </source>
</evidence>
<dbReference type="EMBL" id="BARS01043919">
    <property type="protein sequence ID" value="GAG30577.1"/>
    <property type="molecule type" value="Genomic_DNA"/>
</dbReference>
<evidence type="ECO:0000256" key="3">
    <source>
        <dbReference type="SAM" id="MobiDB-lite"/>
    </source>
</evidence>
<keyword evidence="2" id="KW-0963">Cytoplasm</keyword>
<sequence>MSDVKIDGTVKWFNPRKGYGFIATPDGRDIFVHYSSISGDGYKTLAEGDSVTFDIVEGDKGLRAENVIPESASATKESATEESATKESATEESATEESATEESATKESATEESATEGSATEEVES</sequence>
<dbReference type="SUPFAM" id="SSF50249">
    <property type="entry name" value="Nucleic acid-binding proteins"/>
    <property type="match status" value="1"/>
</dbReference>
<feature type="region of interest" description="Disordered" evidence="3">
    <location>
        <begin position="64"/>
        <end position="125"/>
    </location>
</feature>
<dbReference type="GO" id="GO:0003676">
    <property type="term" value="F:nucleic acid binding"/>
    <property type="evidence" value="ECO:0007669"/>
    <property type="project" value="InterPro"/>
</dbReference>
<accession>X0X5C3</accession>
<dbReference type="Pfam" id="PF00313">
    <property type="entry name" value="CSD"/>
    <property type="match status" value="1"/>
</dbReference>
<dbReference type="AlphaFoldDB" id="X0X5C3"/>
<dbReference type="SMART" id="SM00357">
    <property type="entry name" value="CSP"/>
    <property type="match status" value="1"/>
</dbReference>
<dbReference type="CDD" id="cd04458">
    <property type="entry name" value="CSP_CDS"/>
    <property type="match status" value="1"/>
</dbReference>
<dbReference type="FunFam" id="2.40.50.140:FF:000006">
    <property type="entry name" value="Cold shock protein CspC"/>
    <property type="match status" value="1"/>
</dbReference>
<dbReference type="InterPro" id="IPR012340">
    <property type="entry name" value="NA-bd_OB-fold"/>
</dbReference>
<organism evidence="5">
    <name type="scientific">marine sediment metagenome</name>
    <dbReference type="NCBI Taxonomy" id="412755"/>
    <lineage>
        <taxon>unclassified sequences</taxon>
        <taxon>metagenomes</taxon>
        <taxon>ecological metagenomes</taxon>
    </lineage>
</organism>
<name>X0X5C3_9ZZZZ</name>
<evidence type="ECO:0000256" key="1">
    <source>
        <dbReference type="ARBA" id="ARBA00004496"/>
    </source>
</evidence>
<proteinExistence type="predicted"/>
<protein>
    <recommendedName>
        <fullName evidence="4">CSD domain-containing protein</fullName>
    </recommendedName>
</protein>
<dbReference type="PANTHER" id="PTHR11544">
    <property type="entry name" value="COLD SHOCK DOMAIN CONTAINING PROTEINS"/>
    <property type="match status" value="1"/>
</dbReference>
<dbReference type="GO" id="GO:0005737">
    <property type="term" value="C:cytoplasm"/>
    <property type="evidence" value="ECO:0007669"/>
    <property type="project" value="UniProtKB-SubCell"/>
</dbReference>
<evidence type="ECO:0000259" key="4">
    <source>
        <dbReference type="PROSITE" id="PS51857"/>
    </source>
</evidence>
<gene>
    <name evidence="5" type="ORF">S01H1_66427</name>
</gene>
<comment type="subcellular location">
    <subcellularLocation>
        <location evidence="1">Cytoplasm</location>
    </subcellularLocation>
</comment>
<dbReference type="InterPro" id="IPR050181">
    <property type="entry name" value="Cold_shock_domain"/>
</dbReference>
<dbReference type="InterPro" id="IPR011129">
    <property type="entry name" value="CSD"/>
</dbReference>
<dbReference type="PROSITE" id="PS51857">
    <property type="entry name" value="CSD_2"/>
    <property type="match status" value="1"/>
</dbReference>
<dbReference type="PRINTS" id="PR00050">
    <property type="entry name" value="COLDSHOCK"/>
</dbReference>
<evidence type="ECO:0000256" key="2">
    <source>
        <dbReference type="ARBA" id="ARBA00022490"/>
    </source>
</evidence>
<dbReference type="InterPro" id="IPR019844">
    <property type="entry name" value="CSD_CS"/>
</dbReference>
<reference evidence="5" key="1">
    <citation type="journal article" date="2014" name="Front. Microbiol.">
        <title>High frequency of phylogenetically diverse reductive dehalogenase-homologous genes in deep subseafloor sedimentary metagenomes.</title>
        <authorList>
            <person name="Kawai M."/>
            <person name="Futagami T."/>
            <person name="Toyoda A."/>
            <person name="Takaki Y."/>
            <person name="Nishi S."/>
            <person name="Hori S."/>
            <person name="Arai W."/>
            <person name="Tsubouchi T."/>
            <person name="Morono Y."/>
            <person name="Uchiyama I."/>
            <person name="Ito T."/>
            <person name="Fujiyama A."/>
            <person name="Inagaki F."/>
            <person name="Takami H."/>
        </authorList>
    </citation>
    <scope>NUCLEOTIDE SEQUENCE</scope>
    <source>
        <strain evidence="5">Expedition CK06-06</strain>
    </source>
</reference>
<comment type="caution">
    <text evidence="5">The sequence shown here is derived from an EMBL/GenBank/DDBJ whole genome shotgun (WGS) entry which is preliminary data.</text>
</comment>